<gene>
    <name evidence="2" type="primary">tlo34</name>
</gene>
<dbReference type="Pfam" id="PF22124">
    <property type="entry name" value="Glyco_hydro_95_cat"/>
    <property type="match status" value="1"/>
</dbReference>
<organism evidence="2">
    <name type="scientific">Streptomyces canus</name>
    <dbReference type="NCBI Taxonomy" id="58343"/>
    <lineage>
        <taxon>Bacteria</taxon>
        <taxon>Bacillati</taxon>
        <taxon>Actinomycetota</taxon>
        <taxon>Actinomycetes</taxon>
        <taxon>Kitasatosporales</taxon>
        <taxon>Streptomycetaceae</taxon>
        <taxon>Streptomyces</taxon>
        <taxon>Streptomyces aurantiacus group</taxon>
    </lineage>
</organism>
<dbReference type="InterPro" id="IPR006311">
    <property type="entry name" value="TAT_signal"/>
</dbReference>
<dbReference type="InterPro" id="IPR008928">
    <property type="entry name" value="6-hairpin_glycosidase_sf"/>
</dbReference>
<evidence type="ECO:0000259" key="1">
    <source>
        <dbReference type="Pfam" id="PF22124"/>
    </source>
</evidence>
<dbReference type="InterPro" id="IPR012341">
    <property type="entry name" value="6hp_glycosidase-like_sf"/>
</dbReference>
<dbReference type="InterPro" id="IPR013780">
    <property type="entry name" value="Glyco_hydro_b"/>
</dbReference>
<dbReference type="PANTHER" id="PTHR31084:SF0">
    <property type="entry name" value="ALPHA-L-FUCOSIDASE 2"/>
    <property type="match status" value="1"/>
</dbReference>
<dbReference type="Gene3D" id="1.50.10.10">
    <property type="match status" value="1"/>
</dbReference>
<dbReference type="PANTHER" id="PTHR31084">
    <property type="entry name" value="ALPHA-L-FUCOSIDASE 2"/>
    <property type="match status" value="1"/>
</dbReference>
<reference evidence="2" key="1">
    <citation type="submission" date="2015-10" db="EMBL/GenBank/DDBJ databases">
        <title>Charting Natural Antibacterials Uncovers an Antibiotic with a New Mode of Action.</title>
        <authorList>
            <person name="Magarvey N.A."/>
        </authorList>
    </citation>
    <scope>NUCLEOTIDE SEQUENCE</scope>
    <source>
        <strain evidence="2">ATCC 12647</strain>
    </source>
</reference>
<accession>A0A0U3TYT2</accession>
<proteinExistence type="predicted"/>
<dbReference type="AlphaFoldDB" id="A0A0U3TYT2"/>
<dbReference type="InterPro" id="IPR054363">
    <property type="entry name" value="GH95_cat"/>
</dbReference>
<dbReference type="EMBL" id="KT881498">
    <property type="protein sequence ID" value="ALV86880.1"/>
    <property type="molecule type" value="Genomic_DNA"/>
</dbReference>
<dbReference type="GO" id="GO:0005975">
    <property type="term" value="P:carbohydrate metabolic process"/>
    <property type="evidence" value="ECO:0007669"/>
    <property type="project" value="InterPro"/>
</dbReference>
<evidence type="ECO:0000313" key="2">
    <source>
        <dbReference type="EMBL" id="ALV86880.1"/>
    </source>
</evidence>
<sequence>MNAGFARRTFLRTSAGGLAAASASAVSWTAEAPLARAAGAEATTDDPHEQAVRDARTEWNALPRDPRLAPHLGNGRLVVRAVAAPGGRGVRLLVGGPGTRSAEPPAGVLELLFLGAPTTTRCVLDLWDAELTGRVTTTRGTVTFSALVDRHSPTLLLRARTEGGERLSFTAPPSEGRGLPLRSVTREHGDRHLLAASPADATGVGEGALRELLATGTDAAVTRHRAWWHAFHRRGYVSLPERSLQRFHRAQTYTLAAVTDPRPGRLADAPTLLGPSGHLDIGPVPAALEQGPSPAFEHLAGALPGVGSKAGRTDDPVRASGALALWEAHRYTGDPRIVRDLLRPALAGVVGYFSGFLMEGVDGRLHLPVTHSPGQADVSDCTHDLSLLRWAVATLVTATRRLREKDPRLAHWEELAARLTPCHTDTTGVMIGAGLRVARSCAEPSHLTWLLPLRQDPHPGADPALARRSLHHWAGMRDAWHAGSYAVGAAMAATLRDAPLALELLRHLTGAPGDGADVLAPNSLYREAVSPRAAAPFPAGQALLELLVGAGGDRVDVFPAVPDDWPDALVAGLLAPGGHVVDAERHAGRTRWVRVGAADGDPLTLRHGIDGDTEVWTSRPGDTMPHRRVAARPAGPGAVLVHPAPGATLTVLRPGDDPDLTVHQVAAVH</sequence>
<dbReference type="GO" id="GO:0004560">
    <property type="term" value="F:alpha-L-fucosidase activity"/>
    <property type="evidence" value="ECO:0007669"/>
    <property type="project" value="TreeGrafter"/>
</dbReference>
<name>A0A0U3TYT2_9ACTN</name>
<dbReference type="PROSITE" id="PS51318">
    <property type="entry name" value="TAT"/>
    <property type="match status" value="1"/>
</dbReference>
<dbReference type="Gene3D" id="2.60.40.1180">
    <property type="entry name" value="Golgi alpha-mannosidase II"/>
    <property type="match status" value="1"/>
</dbReference>
<dbReference type="SUPFAM" id="SSF48208">
    <property type="entry name" value="Six-hairpin glycosidases"/>
    <property type="match status" value="1"/>
</dbReference>
<feature type="domain" description="Glycosyl hydrolase family 95 catalytic" evidence="1">
    <location>
        <begin position="324"/>
        <end position="509"/>
    </location>
</feature>
<protein>
    <submittedName>
        <fullName evidence="2">Tlo34</fullName>
    </submittedName>
</protein>